<dbReference type="GO" id="GO:0046872">
    <property type="term" value="F:metal ion binding"/>
    <property type="evidence" value="ECO:0007669"/>
    <property type="project" value="UniProtKB-KW"/>
</dbReference>
<protein>
    <recommendedName>
        <fullName evidence="3">DDE Tnp4 domain-containing protein</fullName>
    </recommendedName>
</protein>
<evidence type="ECO:0000313" key="5">
    <source>
        <dbReference type="Proteomes" id="UP000663880"/>
    </source>
</evidence>
<evidence type="ECO:0000256" key="1">
    <source>
        <dbReference type="ARBA" id="ARBA00001968"/>
    </source>
</evidence>
<gene>
    <name evidence="4" type="ORF">PMACD_LOCUS15301</name>
</gene>
<dbReference type="InterPro" id="IPR027806">
    <property type="entry name" value="HARBI1_dom"/>
</dbReference>
<accession>A0A821XTU7</accession>
<evidence type="ECO:0000259" key="3">
    <source>
        <dbReference type="Pfam" id="PF13359"/>
    </source>
</evidence>
<reference evidence="4" key="1">
    <citation type="submission" date="2021-02" db="EMBL/GenBank/DDBJ databases">
        <authorList>
            <person name="Steward A R."/>
        </authorList>
    </citation>
    <scope>NUCLEOTIDE SEQUENCE</scope>
</reference>
<keyword evidence="2" id="KW-0479">Metal-binding</keyword>
<evidence type="ECO:0000313" key="4">
    <source>
        <dbReference type="EMBL" id="CAF4947242.1"/>
    </source>
</evidence>
<name>A0A821XTU7_9NEOP</name>
<keyword evidence="5" id="KW-1185">Reference proteome</keyword>
<sequence length="163" mass="18740">MISIIIREVCLAHNEILKDLVKMPTTAEGWLNIEEGFRAKFPHCFGALDYKHVVIECPTHNGTKYFNYKKTFSIVLLALVDSKYKFVFADIENQGRKSDGGVFNNCLLWKRIIRNEIDFPPPFPLPGSNINIPYVFPLSQKNHEVGSPKRLFNQNLSRSRSLL</sequence>
<dbReference type="AlphaFoldDB" id="A0A821XTU7"/>
<evidence type="ECO:0000256" key="2">
    <source>
        <dbReference type="ARBA" id="ARBA00022723"/>
    </source>
</evidence>
<dbReference type="EMBL" id="CAJOBZ010000070">
    <property type="protein sequence ID" value="CAF4947242.1"/>
    <property type="molecule type" value="Genomic_DNA"/>
</dbReference>
<comment type="cofactor">
    <cofactor evidence="1">
        <name>a divalent metal cation</name>
        <dbReference type="ChEBI" id="CHEBI:60240"/>
    </cofactor>
</comment>
<dbReference type="Pfam" id="PF13359">
    <property type="entry name" value="DDE_Tnp_4"/>
    <property type="match status" value="1"/>
</dbReference>
<feature type="domain" description="DDE Tnp4" evidence="3">
    <location>
        <begin position="49"/>
        <end position="113"/>
    </location>
</feature>
<proteinExistence type="predicted"/>
<dbReference type="OrthoDB" id="6627079at2759"/>
<comment type="caution">
    <text evidence="4">The sequence shown here is derived from an EMBL/GenBank/DDBJ whole genome shotgun (WGS) entry which is preliminary data.</text>
</comment>
<dbReference type="Proteomes" id="UP000663880">
    <property type="component" value="Unassembled WGS sequence"/>
</dbReference>
<organism evidence="4 5">
    <name type="scientific">Pieris macdunnoughi</name>
    <dbReference type="NCBI Taxonomy" id="345717"/>
    <lineage>
        <taxon>Eukaryota</taxon>
        <taxon>Metazoa</taxon>
        <taxon>Ecdysozoa</taxon>
        <taxon>Arthropoda</taxon>
        <taxon>Hexapoda</taxon>
        <taxon>Insecta</taxon>
        <taxon>Pterygota</taxon>
        <taxon>Neoptera</taxon>
        <taxon>Endopterygota</taxon>
        <taxon>Lepidoptera</taxon>
        <taxon>Glossata</taxon>
        <taxon>Ditrysia</taxon>
        <taxon>Papilionoidea</taxon>
        <taxon>Pieridae</taxon>
        <taxon>Pierinae</taxon>
        <taxon>Pieris</taxon>
    </lineage>
</organism>